<sequence>MTTKNKVLLGILGAAAAGVVIGLLIAPEKGSDTRKKIKNTAGDWADSLGHLWNKGKKMAEDGLDEAKDKGRQAKHAADKLKENFS</sequence>
<keyword evidence="2" id="KW-0812">Transmembrane</keyword>
<name>A0ABS9KPU8_9BACT</name>
<reference evidence="3" key="1">
    <citation type="submission" date="2022-01" db="EMBL/GenBank/DDBJ databases">
        <authorList>
            <person name="Jo J.-H."/>
            <person name="Im W.-T."/>
        </authorList>
    </citation>
    <scope>NUCLEOTIDE SEQUENCE</scope>
    <source>
        <strain evidence="3">NA20</strain>
    </source>
</reference>
<proteinExistence type="predicted"/>
<keyword evidence="2" id="KW-0472">Membrane</keyword>
<gene>
    <name evidence="3" type="ORF">LZZ85_08585</name>
</gene>
<keyword evidence="2" id="KW-1133">Transmembrane helix</keyword>
<organism evidence="3 4">
    <name type="scientific">Terrimonas ginsenosidimutans</name>
    <dbReference type="NCBI Taxonomy" id="2908004"/>
    <lineage>
        <taxon>Bacteria</taxon>
        <taxon>Pseudomonadati</taxon>
        <taxon>Bacteroidota</taxon>
        <taxon>Chitinophagia</taxon>
        <taxon>Chitinophagales</taxon>
        <taxon>Chitinophagaceae</taxon>
        <taxon>Terrimonas</taxon>
    </lineage>
</organism>
<dbReference type="RefSeq" id="WP_237870651.1">
    <property type="nucleotide sequence ID" value="NZ_JAKLTR010000004.1"/>
</dbReference>
<dbReference type="Proteomes" id="UP001165367">
    <property type="component" value="Unassembled WGS sequence"/>
</dbReference>
<dbReference type="InterPro" id="IPR024623">
    <property type="entry name" value="YtxH"/>
</dbReference>
<evidence type="ECO:0000256" key="1">
    <source>
        <dbReference type="SAM" id="MobiDB-lite"/>
    </source>
</evidence>
<dbReference type="Pfam" id="PF12732">
    <property type="entry name" value="YtxH"/>
    <property type="match status" value="1"/>
</dbReference>
<evidence type="ECO:0000313" key="4">
    <source>
        <dbReference type="Proteomes" id="UP001165367"/>
    </source>
</evidence>
<evidence type="ECO:0000256" key="2">
    <source>
        <dbReference type="SAM" id="Phobius"/>
    </source>
</evidence>
<dbReference type="EMBL" id="JAKLTR010000004">
    <property type="protein sequence ID" value="MCG2614336.1"/>
    <property type="molecule type" value="Genomic_DNA"/>
</dbReference>
<protein>
    <submittedName>
        <fullName evidence="3">YtxH domain-containing protein</fullName>
    </submittedName>
</protein>
<evidence type="ECO:0000313" key="3">
    <source>
        <dbReference type="EMBL" id="MCG2614336.1"/>
    </source>
</evidence>
<accession>A0ABS9KPU8</accession>
<keyword evidence="4" id="KW-1185">Reference proteome</keyword>
<feature type="region of interest" description="Disordered" evidence="1">
    <location>
        <begin position="65"/>
        <end position="85"/>
    </location>
</feature>
<comment type="caution">
    <text evidence="3">The sequence shown here is derived from an EMBL/GenBank/DDBJ whole genome shotgun (WGS) entry which is preliminary data.</text>
</comment>
<feature type="transmembrane region" description="Helical" evidence="2">
    <location>
        <begin position="6"/>
        <end position="26"/>
    </location>
</feature>